<evidence type="ECO:0008006" key="4">
    <source>
        <dbReference type="Google" id="ProtNLM"/>
    </source>
</evidence>
<dbReference type="InterPro" id="IPR036388">
    <property type="entry name" value="WH-like_DNA-bd_sf"/>
</dbReference>
<dbReference type="Gene3D" id="1.10.10.10">
    <property type="entry name" value="Winged helix-like DNA-binding domain superfamily/Winged helix DNA-binding domain"/>
    <property type="match status" value="1"/>
</dbReference>
<accession>A0ABP9VGC6</accession>
<feature type="compositionally biased region" description="Basic and acidic residues" evidence="1">
    <location>
        <begin position="137"/>
        <end position="166"/>
    </location>
</feature>
<dbReference type="Proteomes" id="UP001458946">
    <property type="component" value="Unassembled WGS sequence"/>
</dbReference>
<proteinExistence type="predicted"/>
<name>A0ABP9VGC6_9DEIO</name>
<evidence type="ECO:0000313" key="3">
    <source>
        <dbReference type="Proteomes" id="UP001458946"/>
    </source>
</evidence>
<dbReference type="RefSeq" id="WP_353544236.1">
    <property type="nucleotide sequence ID" value="NZ_BAABRN010000102.1"/>
</dbReference>
<feature type="compositionally biased region" description="Polar residues" evidence="1">
    <location>
        <begin position="167"/>
        <end position="178"/>
    </location>
</feature>
<comment type="caution">
    <text evidence="2">The sequence shown here is derived from an EMBL/GenBank/DDBJ whole genome shotgun (WGS) entry which is preliminary data.</text>
</comment>
<sequence>MSIVVLNEVLDSSRSKGTARLLLVVLAEQAHEDGICWPGVDRLAARVNTTPRNIQMLTRELEQQGELLVEHSAGRGNTNRYRVLPPTTLNRLLAELTVRLEKVKSSAEKVKDSALFLELEKVKDRAEKANASSPFSDSEKVKDSAEKVKDSAQKVKDSAEKVKDSSPEPTRTLKNLQEPTDRLQYPTTPFF</sequence>
<evidence type="ECO:0000313" key="2">
    <source>
        <dbReference type="EMBL" id="GAA5504269.1"/>
    </source>
</evidence>
<dbReference type="EMBL" id="BAABRN010000102">
    <property type="protein sequence ID" value="GAA5504269.1"/>
    <property type="molecule type" value="Genomic_DNA"/>
</dbReference>
<feature type="region of interest" description="Disordered" evidence="1">
    <location>
        <begin position="127"/>
        <end position="191"/>
    </location>
</feature>
<keyword evidence="3" id="KW-1185">Reference proteome</keyword>
<protein>
    <recommendedName>
        <fullName evidence="4">Helix-turn-helix domain-containing protein</fullName>
    </recommendedName>
</protein>
<dbReference type="Pfam" id="PF13730">
    <property type="entry name" value="HTH_36"/>
    <property type="match status" value="1"/>
</dbReference>
<reference evidence="2 3" key="1">
    <citation type="submission" date="2024-02" db="EMBL/GenBank/DDBJ databases">
        <title>Deinococcus xinjiangensis NBRC 107630.</title>
        <authorList>
            <person name="Ichikawa N."/>
            <person name="Katano-Makiyama Y."/>
            <person name="Hidaka K."/>
        </authorList>
    </citation>
    <scope>NUCLEOTIDE SEQUENCE [LARGE SCALE GENOMIC DNA]</scope>
    <source>
        <strain evidence="2 3">NBRC 107630</strain>
    </source>
</reference>
<gene>
    <name evidence="2" type="ORF">Dxin01_04038</name>
</gene>
<organism evidence="2 3">
    <name type="scientific">Deinococcus xinjiangensis</name>
    <dbReference type="NCBI Taxonomy" id="457454"/>
    <lineage>
        <taxon>Bacteria</taxon>
        <taxon>Thermotogati</taxon>
        <taxon>Deinococcota</taxon>
        <taxon>Deinococci</taxon>
        <taxon>Deinococcales</taxon>
        <taxon>Deinococcaceae</taxon>
        <taxon>Deinococcus</taxon>
    </lineage>
</organism>
<evidence type="ECO:0000256" key="1">
    <source>
        <dbReference type="SAM" id="MobiDB-lite"/>
    </source>
</evidence>